<accession>A0AAW3N6F2</accession>
<sequence length="327" mass="37247">MLINCAAYQDGRKLADIDIDIDAISDYVSKPECFVWVALKDPTPEELELMGEEFGLHELALEDARKGHQRPKIEEYGDSLFAVLHTVEFDGDGEFNVGELNVFVGPNYVLSIRNHTEQDFRAVRTRCEREPHLLQEGSAFVFYALMDQVVDRYFPVLETLGNELEELEDRIFAKATPAASRAIIEDLYSLKRRLVMLHQHTAPLLEPLAKLTGGRIPQVCSGMEHYFRDVYDHLQRIVRTIEGRREMVVTAVQVNLGMISLAENEVTKRLGSFAALFAIPTMIAGIYGMNFNNIPELHWTYGFYGCIGVMAVADLALWWRFKRAGWL</sequence>
<dbReference type="RefSeq" id="WP_059933692.1">
    <property type="nucleotide sequence ID" value="NZ_LPDO01000143.1"/>
</dbReference>
<keyword evidence="4 12" id="KW-1003">Cell membrane</keyword>
<dbReference type="GO" id="GO:0015095">
    <property type="term" value="F:magnesium ion transmembrane transporter activity"/>
    <property type="evidence" value="ECO:0007669"/>
    <property type="project" value="UniProtKB-UniRule"/>
</dbReference>
<dbReference type="NCBIfam" id="TIGR00383">
    <property type="entry name" value="corA"/>
    <property type="match status" value="1"/>
</dbReference>
<dbReference type="GO" id="GO:0050897">
    <property type="term" value="F:cobalt ion binding"/>
    <property type="evidence" value="ECO:0007669"/>
    <property type="project" value="TreeGrafter"/>
</dbReference>
<keyword evidence="7 12" id="KW-1133">Transmembrane helix</keyword>
<dbReference type="Pfam" id="PF01544">
    <property type="entry name" value="CorA"/>
    <property type="match status" value="1"/>
</dbReference>
<dbReference type="InterPro" id="IPR002523">
    <property type="entry name" value="MgTranspt_CorA/ZnTranspt_ZntB"/>
</dbReference>
<dbReference type="InterPro" id="IPR045861">
    <property type="entry name" value="CorA_cytoplasmic_dom"/>
</dbReference>
<comment type="similarity">
    <text evidence="2 12">Belongs to the CorA metal ion transporter (MIT) (TC 1.A.35) family.</text>
</comment>
<dbReference type="Gene3D" id="3.30.460.20">
    <property type="entry name" value="CorA soluble domain-like"/>
    <property type="match status" value="1"/>
</dbReference>
<evidence type="ECO:0000256" key="1">
    <source>
        <dbReference type="ARBA" id="ARBA00004651"/>
    </source>
</evidence>
<name>A0AAW3N6F2_9BURK</name>
<keyword evidence="9 12" id="KW-0472">Membrane</keyword>
<dbReference type="Gene3D" id="1.20.58.340">
    <property type="entry name" value="Magnesium transport protein CorA, transmembrane region"/>
    <property type="match status" value="2"/>
</dbReference>
<gene>
    <name evidence="12" type="primary">corA</name>
    <name evidence="13" type="ORF">WK53_18685</name>
</gene>
<comment type="function">
    <text evidence="11">Mediates influx of magnesium ions. Alternates between open and closed states. Activated by low cytoplasmic Mg(2+) levels. Inactive when cytoplasmic Mg(2+) levels are high.</text>
</comment>
<proteinExistence type="inferred from homology"/>
<dbReference type="PANTHER" id="PTHR46494:SF1">
    <property type="entry name" value="CORA FAMILY METAL ION TRANSPORTER (EUROFUNG)"/>
    <property type="match status" value="1"/>
</dbReference>
<evidence type="ECO:0000313" key="13">
    <source>
        <dbReference type="EMBL" id="KVT42315.1"/>
    </source>
</evidence>
<dbReference type="InterPro" id="IPR045863">
    <property type="entry name" value="CorA_TM1_TM2"/>
</dbReference>
<evidence type="ECO:0000256" key="2">
    <source>
        <dbReference type="ARBA" id="ARBA00009765"/>
    </source>
</evidence>
<protein>
    <recommendedName>
        <fullName evidence="12">Magnesium transport protein CorA</fullName>
    </recommendedName>
</protein>
<feature type="transmembrane region" description="Helical" evidence="12">
    <location>
        <begin position="270"/>
        <end position="289"/>
    </location>
</feature>
<reference evidence="13 14" key="1">
    <citation type="submission" date="2015-11" db="EMBL/GenBank/DDBJ databases">
        <title>Expanding the genomic diversity of Burkholderia species for the development of highly accurate diagnostics.</title>
        <authorList>
            <person name="Sahl J."/>
            <person name="Keim P."/>
            <person name="Wagner D."/>
        </authorList>
    </citation>
    <scope>NUCLEOTIDE SEQUENCE [LARGE SCALE GENOMIC DNA]</scope>
    <source>
        <strain evidence="13 14">MSMB1137WGS</strain>
    </source>
</reference>
<comment type="subcellular location">
    <subcellularLocation>
        <location evidence="1">Cell membrane</location>
        <topology evidence="1">Multi-pass membrane protein</topology>
    </subcellularLocation>
    <subcellularLocation>
        <location evidence="12">Membrane</location>
        <topology evidence="12">Multi-pass membrane protein</topology>
    </subcellularLocation>
</comment>
<evidence type="ECO:0000256" key="3">
    <source>
        <dbReference type="ARBA" id="ARBA00022448"/>
    </source>
</evidence>
<dbReference type="CDD" id="cd12830">
    <property type="entry name" value="MtCorA-like"/>
    <property type="match status" value="1"/>
</dbReference>
<evidence type="ECO:0000256" key="9">
    <source>
        <dbReference type="ARBA" id="ARBA00023136"/>
    </source>
</evidence>
<dbReference type="GO" id="GO:0000287">
    <property type="term" value="F:magnesium ion binding"/>
    <property type="evidence" value="ECO:0007669"/>
    <property type="project" value="TreeGrafter"/>
</dbReference>
<feature type="transmembrane region" description="Helical" evidence="12">
    <location>
        <begin position="301"/>
        <end position="321"/>
    </location>
</feature>
<dbReference type="AlphaFoldDB" id="A0AAW3N6F2"/>
<dbReference type="PANTHER" id="PTHR46494">
    <property type="entry name" value="CORA FAMILY METAL ION TRANSPORTER (EUROFUNG)"/>
    <property type="match status" value="1"/>
</dbReference>
<evidence type="ECO:0000256" key="7">
    <source>
        <dbReference type="ARBA" id="ARBA00022989"/>
    </source>
</evidence>
<dbReference type="InterPro" id="IPR004488">
    <property type="entry name" value="Mg/Co-transport_prot_CorA"/>
</dbReference>
<dbReference type="FunFam" id="1.20.58.340:FF:000004">
    <property type="entry name" value="Magnesium transport protein CorA"/>
    <property type="match status" value="1"/>
</dbReference>
<keyword evidence="3 12" id="KW-0813">Transport</keyword>
<keyword evidence="5 12" id="KW-0812">Transmembrane</keyword>
<comment type="catalytic activity">
    <reaction evidence="10">
        <text>Mg(2+)(in) = Mg(2+)(out)</text>
        <dbReference type="Rhea" id="RHEA:29827"/>
        <dbReference type="ChEBI" id="CHEBI:18420"/>
    </reaction>
</comment>
<dbReference type="SUPFAM" id="SSF144083">
    <property type="entry name" value="Magnesium transport protein CorA, transmembrane region"/>
    <property type="match status" value="1"/>
</dbReference>
<dbReference type="Proteomes" id="UP000056732">
    <property type="component" value="Unassembled WGS sequence"/>
</dbReference>
<dbReference type="EMBL" id="LPDO01000143">
    <property type="protein sequence ID" value="KVT42315.1"/>
    <property type="molecule type" value="Genomic_DNA"/>
</dbReference>
<evidence type="ECO:0000256" key="4">
    <source>
        <dbReference type="ARBA" id="ARBA00022475"/>
    </source>
</evidence>
<organism evidence="13 14">
    <name type="scientific">Burkholderia ubonensis</name>
    <dbReference type="NCBI Taxonomy" id="101571"/>
    <lineage>
        <taxon>Bacteria</taxon>
        <taxon>Pseudomonadati</taxon>
        <taxon>Pseudomonadota</taxon>
        <taxon>Betaproteobacteria</taxon>
        <taxon>Burkholderiales</taxon>
        <taxon>Burkholderiaceae</taxon>
        <taxon>Burkholderia</taxon>
        <taxon>Burkholderia cepacia complex</taxon>
    </lineage>
</organism>
<comment type="caution">
    <text evidence="13">The sequence shown here is derived from an EMBL/GenBank/DDBJ whole genome shotgun (WGS) entry which is preliminary data.</text>
</comment>
<keyword evidence="8 12" id="KW-0406">Ion transport</keyword>
<evidence type="ECO:0000313" key="14">
    <source>
        <dbReference type="Proteomes" id="UP000056732"/>
    </source>
</evidence>
<dbReference type="GO" id="GO:0015087">
    <property type="term" value="F:cobalt ion transmembrane transporter activity"/>
    <property type="evidence" value="ECO:0007669"/>
    <property type="project" value="UniProtKB-UniRule"/>
</dbReference>
<evidence type="ECO:0000256" key="10">
    <source>
        <dbReference type="ARBA" id="ARBA00034269"/>
    </source>
</evidence>
<evidence type="ECO:0000256" key="8">
    <source>
        <dbReference type="ARBA" id="ARBA00023065"/>
    </source>
</evidence>
<evidence type="ECO:0000256" key="12">
    <source>
        <dbReference type="RuleBase" id="RU362010"/>
    </source>
</evidence>
<evidence type="ECO:0000256" key="6">
    <source>
        <dbReference type="ARBA" id="ARBA00022842"/>
    </source>
</evidence>
<dbReference type="SUPFAM" id="SSF143865">
    <property type="entry name" value="CorA soluble domain-like"/>
    <property type="match status" value="1"/>
</dbReference>
<keyword evidence="6 12" id="KW-0460">Magnesium</keyword>
<dbReference type="GO" id="GO:0005886">
    <property type="term" value="C:plasma membrane"/>
    <property type="evidence" value="ECO:0007669"/>
    <property type="project" value="UniProtKB-SubCell"/>
</dbReference>
<evidence type="ECO:0000256" key="5">
    <source>
        <dbReference type="ARBA" id="ARBA00022692"/>
    </source>
</evidence>
<evidence type="ECO:0000256" key="11">
    <source>
        <dbReference type="ARBA" id="ARBA00045497"/>
    </source>
</evidence>